<dbReference type="Gene3D" id="1.10.10.10">
    <property type="entry name" value="Winged helix-like DNA-binding domain superfamily/Winged helix DNA-binding domain"/>
    <property type="match status" value="1"/>
</dbReference>
<dbReference type="InterPro" id="IPR036388">
    <property type="entry name" value="WH-like_DNA-bd_sf"/>
</dbReference>
<dbReference type="InterPro" id="IPR014284">
    <property type="entry name" value="RNA_pol_sigma-70_dom"/>
</dbReference>
<keyword evidence="4" id="KW-0238">DNA-binding</keyword>
<organism evidence="7 8">
    <name type="scientific">Actinorhabdospora filicis</name>
    <dbReference type="NCBI Taxonomy" id="1785913"/>
    <lineage>
        <taxon>Bacteria</taxon>
        <taxon>Bacillati</taxon>
        <taxon>Actinomycetota</taxon>
        <taxon>Actinomycetes</taxon>
        <taxon>Micromonosporales</taxon>
        <taxon>Micromonosporaceae</taxon>
        <taxon>Actinorhabdospora</taxon>
    </lineage>
</organism>
<dbReference type="PANTHER" id="PTHR43133:SF8">
    <property type="entry name" value="RNA POLYMERASE SIGMA FACTOR HI_1459-RELATED"/>
    <property type="match status" value="1"/>
</dbReference>
<comment type="caution">
    <text evidence="7">The sequence shown here is derived from an EMBL/GenBank/DDBJ whole genome shotgun (WGS) entry which is preliminary data.</text>
</comment>
<dbReference type="GO" id="GO:0016987">
    <property type="term" value="F:sigma factor activity"/>
    <property type="evidence" value="ECO:0007669"/>
    <property type="project" value="UniProtKB-KW"/>
</dbReference>
<keyword evidence="5" id="KW-0804">Transcription</keyword>
<evidence type="ECO:0000313" key="7">
    <source>
        <dbReference type="EMBL" id="GLZ76092.1"/>
    </source>
</evidence>
<dbReference type="GO" id="GO:0006352">
    <property type="term" value="P:DNA-templated transcription initiation"/>
    <property type="evidence" value="ECO:0007669"/>
    <property type="project" value="InterPro"/>
</dbReference>
<evidence type="ECO:0000256" key="4">
    <source>
        <dbReference type="ARBA" id="ARBA00023125"/>
    </source>
</evidence>
<name>A0A9W6SHJ9_9ACTN</name>
<dbReference type="EMBL" id="BSTX01000001">
    <property type="protein sequence ID" value="GLZ76092.1"/>
    <property type="molecule type" value="Genomic_DNA"/>
</dbReference>
<dbReference type="Proteomes" id="UP001165079">
    <property type="component" value="Unassembled WGS sequence"/>
</dbReference>
<dbReference type="SUPFAM" id="SSF88659">
    <property type="entry name" value="Sigma3 and sigma4 domains of RNA polymerase sigma factors"/>
    <property type="match status" value="1"/>
</dbReference>
<dbReference type="InterPro" id="IPR007627">
    <property type="entry name" value="RNA_pol_sigma70_r2"/>
</dbReference>
<dbReference type="InterPro" id="IPR013324">
    <property type="entry name" value="RNA_pol_sigma_r3/r4-like"/>
</dbReference>
<dbReference type="NCBIfam" id="TIGR02937">
    <property type="entry name" value="sigma70-ECF"/>
    <property type="match status" value="1"/>
</dbReference>
<dbReference type="Pfam" id="PF04542">
    <property type="entry name" value="Sigma70_r2"/>
    <property type="match status" value="1"/>
</dbReference>
<dbReference type="SUPFAM" id="SSF88946">
    <property type="entry name" value="Sigma2 domain of RNA polymerase sigma factors"/>
    <property type="match status" value="1"/>
</dbReference>
<reference evidence="7" key="1">
    <citation type="submission" date="2023-03" db="EMBL/GenBank/DDBJ databases">
        <title>Actinorhabdospora filicis NBRC 111898.</title>
        <authorList>
            <person name="Ichikawa N."/>
            <person name="Sato H."/>
            <person name="Tonouchi N."/>
        </authorList>
    </citation>
    <scope>NUCLEOTIDE SEQUENCE</scope>
    <source>
        <strain evidence="7">NBRC 111898</strain>
    </source>
</reference>
<keyword evidence="3" id="KW-0731">Sigma factor</keyword>
<evidence type="ECO:0000259" key="6">
    <source>
        <dbReference type="Pfam" id="PF04542"/>
    </source>
</evidence>
<protein>
    <submittedName>
        <fullName evidence="7">DNA-directed RNA polymerase sigma-70 factor</fullName>
    </submittedName>
</protein>
<evidence type="ECO:0000256" key="2">
    <source>
        <dbReference type="ARBA" id="ARBA00023015"/>
    </source>
</evidence>
<dbReference type="InterPro" id="IPR013325">
    <property type="entry name" value="RNA_pol_sigma_r2"/>
</dbReference>
<keyword evidence="7" id="KW-0240">DNA-directed RNA polymerase</keyword>
<comment type="similarity">
    <text evidence="1">Belongs to the sigma-70 factor family. ECF subfamily.</text>
</comment>
<evidence type="ECO:0000256" key="3">
    <source>
        <dbReference type="ARBA" id="ARBA00023082"/>
    </source>
</evidence>
<dbReference type="GO" id="GO:0000428">
    <property type="term" value="C:DNA-directed RNA polymerase complex"/>
    <property type="evidence" value="ECO:0007669"/>
    <property type="project" value="UniProtKB-KW"/>
</dbReference>
<evidence type="ECO:0000256" key="5">
    <source>
        <dbReference type="ARBA" id="ARBA00023163"/>
    </source>
</evidence>
<gene>
    <name evidence="7" type="primary">rpoE</name>
    <name evidence="7" type="ORF">Afil01_08990</name>
</gene>
<keyword evidence="8" id="KW-1185">Reference proteome</keyword>
<dbReference type="PANTHER" id="PTHR43133">
    <property type="entry name" value="RNA POLYMERASE ECF-TYPE SIGMA FACTO"/>
    <property type="match status" value="1"/>
</dbReference>
<proteinExistence type="inferred from homology"/>
<evidence type="ECO:0000256" key="1">
    <source>
        <dbReference type="ARBA" id="ARBA00010641"/>
    </source>
</evidence>
<keyword evidence="2" id="KW-0805">Transcription regulation</keyword>
<evidence type="ECO:0000313" key="8">
    <source>
        <dbReference type="Proteomes" id="UP001165079"/>
    </source>
</evidence>
<dbReference type="Gene3D" id="1.10.1740.10">
    <property type="match status" value="1"/>
</dbReference>
<dbReference type="RefSeq" id="WP_285661288.1">
    <property type="nucleotide sequence ID" value="NZ_BSTX01000001.1"/>
</dbReference>
<feature type="domain" description="RNA polymerase sigma-70 region 2" evidence="6">
    <location>
        <begin position="33"/>
        <end position="99"/>
    </location>
</feature>
<sequence>MTYVSRSVDMDMQRRAEALRRAQAGDRKALDELIADLSPLLWRVVRGQGVDRASAEDVVQMTWLKFWSSLGDIKTPEAVVGWLATVAKREASKLWRSGSKEEPVEPDWAKDIVEESDIDDEVLDRVNSDERRRVLWAAVTELDDRCQQLIQVIAYADRPDYEQIARALGMPRGSIGPTRGRCLGKLRKRLSADPAWTDRVELS</sequence>
<dbReference type="InterPro" id="IPR039425">
    <property type="entry name" value="RNA_pol_sigma-70-like"/>
</dbReference>
<dbReference type="GO" id="GO:0003677">
    <property type="term" value="F:DNA binding"/>
    <property type="evidence" value="ECO:0007669"/>
    <property type="project" value="UniProtKB-KW"/>
</dbReference>
<dbReference type="AlphaFoldDB" id="A0A9W6SHJ9"/>
<accession>A0A9W6SHJ9</accession>